<dbReference type="GO" id="GO:0005524">
    <property type="term" value="F:ATP binding"/>
    <property type="evidence" value="ECO:0007669"/>
    <property type="project" value="InterPro"/>
</dbReference>
<dbReference type="NCBIfam" id="TIGR03878">
    <property type="entry name" value="thermo_KaiC_2"/>
    <property type="match status" value="1"/>
</dbReference>
<dbReference type="InterPro" id="IPR027417">
    <property type="entry name" value="P-loop_NTPase"/>
</dbReference>
<protein>
    <submittedName>
        <fullName evidence="2">KaiC domain-containing protein</fullName>
    </submittedName>
</protein>
<comment type="caution">
    <text evidence="2">The sequence shown here is derived from an EMBL/GenBank/DDBJ whole genome shotgun (WGS) entry which is preliminary data.</text>
</comment>
<name>A0A7V4DF39_9BACT</name>
<dbReference type="InterPro" id="IPR022373">
    <property type="entry name" value="KaiC_containing"/>
</dbReference>
<dbReference type="Gene3D" id="3.40.50.300">
    <property type="entry name" value="P-loop containing nucleotide triphosphate hydrolases"/>
    <property type="match status" value="1"/>
</dbReference>
<organism evidence="2">
    <name type="scientific">Candidatus Caldatribacterium californiense</name>
    <dbReference type="NCBI Taxonomy" id="1454726"/>
    <lineage>
        <taxon>Bacteria</taxon>
        <taxon>Pseudomonadati</taxon>
        <taxon>Atribacterota</taxon>
        <taxon>Atribacteria</taxon>
        <taxon>Atribacterales</taxon>
        <taxon>Candidatus Caldatribacteriaceae</taxon>
        <taxon>Candidatus Caldatribacterium</taxon>
    </lineage>
</organism>
<dbReference type="Pfam" id="PF06745">
    <property type="entry name" value="ATPase"/>
    <property type="match status" value="1"/>
</dbReference>
<dbReference type="EMBL" id="DTFV01000143">
    <property type="protein sequence ID" value="HGI31649.1"/>
    <property type="molecule type" value="Genomic_DNA"/>
</dbReference>
<dbReference type="InterPro" id="IPR014774">
    <property type="entry name" value="KaiC-like_dom"/>
</dbReference>
<dbReference type="InterPro" id="IPR051347">
    <property type="entry name" value="Circadian_clock_KaiC-rel"/>
</dbReference>
<evidence type="ECO:0000259" key="1">
    <source>
        <dbReference type="PROSITE" id="PS51146"/>
    </source>
</evidence>
<evidence type="ECO:0000313" key="2">
    <source>
        <dbReference type="EMBL" id="HGI31649.1"/>
    </source>
</evidence>
<dbReference type="AlphaFoldDB" id="A0A7V4DF39"/>
<feature type="domain" description="KaiC" evidence="1">
    <location>
        <begin position="26"/>
        <end position="289"/>
    </location>
</feature>
<dbReference type="PANTHER" id="PTHR42926">
    <property type="match status" value="1"/>
</dbReference>
<dbReference type="InterPro" id="IPR010624">
    <property type="entry name" value="KaiC_dom"/>
</dbReference>
<gene>
    <name evidence="2" type="ORF">ENV30_10195</name>
</gene>
<dbReference type="SUPFAM" id="SSF52540">
    <property type="entry name" value="P-loop containing nucleoside triphosphate hydrolases"/>
    <property type="match status" value="1"/>
</dbReference>
<sequence>MRPKKEAPPEGLYSLSELEREAPSLEGVPTGVPGLDNLFFRLIWKDEKPQRVPLPGFPRFAVVHLTGVPDTGKSLVAEQFALAQTQRGEKVLFVTVELPGPFLVQSVRERAKSLGVSWEQVTEHILLADAAKHAELRDDVLALSSLVESVVRRYKVRHVVIDSITGLYEGKEMMARSIVRKLYHTVKSLYQTAIFVSQKRSSHEETSAEAAGGYAVPHIVDCTIVLSKFVVTTKQASSIYGKAVGDVVRTLRIDGCRVCGHDTRTYLAEIDERGVFSLKGPLFQEGGGT</sequence>
<dbReference type="PANTHER" id="PTHR42926:SF1">
    <property type="entry name" value="CIRCADIAN CLOCK OSCILLATOR PROTEIN KAIC 1"/>
    <property type="match status" value="1"/>
</dbReference>
<reference evidence="2" key="1">
    <citation type="journal article" date="2020" name="mSystems">
        <title>Genome- and Community-Level Interaction Insights into Carbon Utilization and Element Cycling Functions of Hydrothermarchaeota in Hydrothermal Sediment.</title>
        <authorList>
            <person name="Zhou Z."/>
            <person name="Liu Y."/>
            <person name="Xu W."/>
            <person name="Pan J."/>
            <person name="Luo Z.H."/>
            <person name="Li M."/>
        </authorList>
    </citation>
    <scope>NUCLEOTIDE SEQUENCE [LARGE SCALE GENOMIC DNA]</scope>
    <source>
        <strain evidence="2">SpSt-747</strain>
    </source>
</reference>
<proteinExistence type="predicted"/>
<dbReference type="PROSITE" id="PS51146">
    <property type="entry name" value="KAIC"/>
    <property type="match status" value="1"/>
</dbReference>
<accession>A0A7V4DF39</accession>